<accession>A0A0X8VDW3</accession>
<dbReference type="Proteomes" id="UP000068026">
    <property type="component" value="Chromosome"/>
</dbReference>
<reference evidence="4" key="4">
    <citation type="submission" date="2016-11" db="EMBL/GenBank/DDBJ databases">
        <authorList>
            <person name="Jaros S."/>
            <person name="Januszkiewicz K."/>
            <person name="Wedrychowicz H."/>
        </authorList>
    </citation>
    <scope>NUCLEOTIDE SEQUENCE [LARGE SCALE GENOMIC DNA]</scope>
    <source>
        <strain evidence="4">DSM 1682</strain>
    </source>
</reference>
<dbReference type="Proteomes" id="UP000184204">
    <property type="component" value="Unassembled WGS sequence"/>
</dbReference>
<dbReference type="RefSeq" id="WP_066052135.1">
    <property type="nucleotide sequence ID" value="NZ_CP014223.1"/>
</dbReference>
<reference evidence="3" key="2">
    <citation type="submission" date="2016-01" db="EMBL/GenBank/DDBJ databases">
        <authorList>
            <person name="Poehlein A."/>
            <person name="Schlien K."/>
            <person name="Gottschalk G."/>
            <person name="Buckel W."/>
            <person name="Daniel R."/>
        </authorList>
    </citation>
    <scope>NUCLEOTIDE SEQUENCE [LARGE SCALE GENOMIC DNA]</scope>
    <source>
        <strain evidence="3">X2</strain>
    </source>
</reference>
<protein>
    <submittedName>
        <fullName evidence="2">Uncharacterized protein</fullName>
    </submittedName>
</protein>
<evidence type="ECO:0000313" key="4">
    <source>
        <dbReference type="Proteomes" id="UP000184204"/>
    </source>
</evidence>
<dbReference type="EMBL" id="FQUA01000014">
    <property type="protein sequence ID" value="SHF03098.1"/>
    <property type="molecule type" value="Genomic_DNA"/>
</dbReference>
<gene>
    <name evidence="1" type="ORF">CPRO_24380</name>
    <name evidence="2" type="ORF">SAMN02745151_02554</name>
</gene>
<dbReference type="EMBL" id="CP014223">
    <property type="protein sequence ID" value="AMJ42004.1"/>
    <property type="molecule type" value="Genomic_DNA"/>
</dbReference>
<reference evidence="2" key="3">
    <citation type="submission" date="2016-11" db="EMBL/GenBank/DDBJ databases">
        <authorList>
            <person name="Varghese N."/>
            <person name="Submissions S."/>
        </authorList>
    </citation>
    <scope>NUCLEOTIDE SEQUENCE</scope>
    <source>
        <strain evidence="2">DSM 1682</strain>
    </source>
</reference>
<evidence type="ECO:0000313" key="1">
    <source>
        <dbReference type="EMBL" id="AMJ42004.1"/>
    </source>
</evidence>
<proteinExistence type="predicted"/>
<organism evidence="2 4">
    <name type="scientific">Anaerotignum propionicum DSM 1682</name>
    <dbReference type="NCBI Taxonomy" id="991789"/>
    <lineage>
        <taxon>Bacteria</taxon>
        <taxon>Bacillati</taxon>
        <taxon>Bacillota</taxon>
        <taxon>Clostridia</taxon>
        <taxon>Lachnospirales</taxon>
        <taxon>Anaerotignaceae</taxon>
        <taxon>Anaerotignum</taxon>
    </lineage>
</organism>
<dbReference type="AlphaFoldDB" id="A0A0X8VDW3"/>
<evidence type="ECO:0000313" key="3">
    <source>
        <dbReference type="Proteomes" id="UP000068026"/>
    </source>
</evidence>
<name>A0A0X8VDW3_ANAPI</name>
<keyword evidence="3" id="KW-1185">Reference proteome</keyword>
<sequence>MARSEVSQPPKASVFDNMTRAKAEAYGLKIGAKVRQYKVSQDVQNKGKYKMREGTVVQLLNHGFVVQLPTHKTFFRYNLLRRREQGERVEICKV</sequence>
<evidence type="ECO:0000313" key="2">
    <source>
        <dbReference type="EMBL" id="SHF03098.1"/>
    </source>
</evidence>
<reference evidence="1 3" key="1">
    <citation type="journal article" date="2016" name="Genome Announc.">
        <title>Complete Genome Sequence of the Amino Acid-Fermenting Clostridium propionicum X2 (DSM 1682).</title>
        <authorList>
            <person name="Poehlein A."/>
            <person name="Schlien K."/>
            <person name="Chowdhury N.P."/>
            <person name="Gottschalk G."/>
            <person name="Buckel W."/>
            <person name="Daniel R."/>
        </authorList>
    </citation>
    <scope>NUCLEOTIDE SEQUENCE [LARGE SCALE GENOMIC DNA]</scope>
    <source>
        <strain evidence="1 3">X2</strain>
    </source>
</reference>
<dbReference type="KEGG" id="cpro:CPRO_24380"/>